<evidence type="ECO:0000256" key="4">
    <source>
        <dbReference type="SAM" id="MobiDB-lite"/>
    </source>
</evidence>
<dbReference type="PANTHER" id="PTHR46580">
    <property type="entry name" value="SENSOR KINASE-RELATED"/>
    <property type="match status" value="1"/>
</dbReference>
<feature type="region of interest" description="Disordered" evidence="4">
    <location>
        <begin position="463"/>
        <end position="485"/>
    </location>
</feature>
<dbReference type="SMART" id="SM00191">
    <property type="entry name" value="Int_alpha"/>
    <property type="match status" value="2"/>
</dbReference>
<gene>
    <name evidence="6" type="ORF">FGD71_012250</name>
</gene>
<dbReference type="AlphaFoldDB" id="A0A505DGM8"/>
<dbReference type="PROSITE" id="PS51257">
    <property type="entry name" value="PROKAR_LIPOPROTEIN"/>
    <property type="match status" value="1"/>
</dbReference>
<dbReference type="OrthoDB" id="3966318at2"/>
<organism evidence="6 7">
    <name type="scientific">Streptomyces sporangiiformans</name>
    <dbReference type="NCBI Taxonomy" id="2315329"/>
    <lineage>
        <taxon>Bacteria</taxon>
        <taxon>Bacillati</taxon>
        <taxon>Actinomycetota</taxon>
        <taxon>Actinomycetes</taxon>
        <taxon>Kitasatosporales</taxon>
        <taxon>Streptomycetaceae</taxon>
        <taxon>Streptomyces</taxon>
    </lineage>
</organism>
<evidence type="ECO:0000256" key="3">
    <source>
        <dbReference type="ARBA" id="ARBA00023180"/>
    </source>
</evidence>
<evidence type="ECO:0000313" key="7">
    <source>
        <dbReference type="Proteomes" id="UP000317378"/>
    </source>
</evidence>
<proteinExistence type="predicted"/>
<evidence type="ECO:0000256" key="5">
    <source>
        <dbReference type="SAM" id="SignalP"/>
    </source>
</evidence>
<feature type="signal peptide" evidence="5">
    <location>
        <begin position="1"/>
        <end position="17"/>
    </location>
</feature>
<keyword evidence="2" id="KW-0677">Repeat</keyword>
<keyword evidence="1 5" id="KW-0732">Signal</keyword>
<evidence type="ECO:0000313" key="6">
    <source>
        <dbReference type="EMBL" id="TPQ21980.1"/>
    </source>
</evidence>
<accession>A0A505DGM8</accession>
<feature type="compositionally biased region" description="Basic and acidic residues" evidence="4">
    <location>
        <begin position="324"/>
        <end position="337"/>
    </location>
</feature>
<dbReference type="EMBL" id="VCHX02000103">
    <property type="protein sequence ID" value="TPQ21980.1"/>
    <property type="molecule type" value="Genomic_DNA"/>
</dbReference>
<dbReference type="RefSeq" id="WP_119100439.1">
    <property type="nucleotide sequence ID" value="NZ_QXMJ01000103.1"/>
</dbReference>
<dbReference type="Gene3D" id="2.40.128.340">
    <property type="match status" value="1"/>
</dbReference>
<evidence type="ECO:0000256" key="2">
    <source>
        <dbReference type="ARBA" id="ARBA00022737"/>
    </source>
</evidence>
<reference evidence="6 7" key="1">
    <citation type="submission" date="2019-06" db="EMBL/GenBank/DDBJ databases">
        <title>Streptomyces sporangiiformans sp. nov., a novel actinomycete isolated from soil in Mount Song.</title>
        <authorList>
            <person name="Han L."/>
        </authorList>
    </citation>
    <scope>NUCLEOTIDE SEQUENCE [LARGE SCALE GENOMIC DNA]</scope>
    <source>
        <strain evidence="6 7">NEAU-SSA 1</strain>
    </source>
</reference>
<keyword evidence="3" id="KW-0325">Glycoprotein</keyword>
<dbReference type="Gene3D" id="2.130.10.130">
    <property type="entry name" value="Integrin alpha, N-terminal"/>
    <property type="match status" value="3"/>
</dbReference>
<dbReference type="Proteomes" id="UP000317378">
    <property type="component" value="Unassembled WGS sequence"/>
</dbReference>
<feature type="compositionally biased region" description="Basic and acidic residues" evidence="4">
    <location>
        <begin position="472"/>
        <end position="485"/>
    </location>
</feature>
<feature type="chain" id="PRO_5038730707" evidence="5">
    <location>
        <begin position="18"/>
        <end position="485"/>
    </location>
</feature>
<dbReference type="SUPFAM" id="SSF69318">
    <property type="entry name" value="Integrin alpha N-terminal domain"/>
    <property type="match status" value="1"/>
</dbReference>
<sequence>MYPLPRRLATVPAILCAAALTLTGCSGDGDGKSAPPSHSPAERDRGDGKSAPPAHSPVDGDRSPFNRDDINGDGYADAVVNSWYHEPKAGAGWHNSRFVVFAAPGGTKPGTAVRLTGRYFKPQPALTPFPWADDQSKQFTGDLNDDRHADVVVRNTVYHGEKLTDEQRIVWGGPDGPSGATKLPADVLPATAAGDFDGDGTLDLLTLAKPGSGYDRKPQHATVLHGPLNRDGVPRTTSTLDVGHGGWASIAHTVVGDFDGDGRDDLVTKAEYDEEDVRFEEDMPDDVLDAAFYRGTAKGLKPAGAVPGITGQGATPVAAGDFDGDGRDDILARRDGDEPVAVYGSGKGPGRDRPASGGLGLRMGSRVTVGDSNGDGRDDIAAYSLKGSPVAVLLGGKDGLSSSRTLTIDRSAIGLARPPRGYGDDFGWDLLLADLDTDGRDELLIGTTGGYKPPKGGGYWILRGTKDGPSTTDRRFVETKDFGEG</sequence>
<dbReference type="InterPro" id="IPR028994">
    <property type="entry name" value="Integrin_alpha_N"/>
</dbReference>
<comment type="caution">
    <text evidence="6">The sequence shown here is derived from an EMBL/GenBank/DDBJ whole genome shotgun (WGS) entry which is preliminary data.</text>
</comment>
<dbReference type="Pfam" id="PF13517">
    <property type="entry name" value="FG-GAP_3"/>
    <property type="match status" value="1"/>
</dbReference>
<name>A0A505DGM8_9ACTN</name>
<feature type="region of interest" description="Disordered" evidence="4">
    <location>
        <begin position="26"/>
        <end position="70"/>
    </location>
</feature>
<evidence type="ECO:0000256" key="1">
    <source>
        <dbReference type="ARBA" id="ARBA00022729"/>
    </source>
</evidence>
<feature type="region of interest" description="Disordered" evidence="4">
    <location>
        <begin position="311"/>
        <end position="373"/>
    </location>
</feature>
<keyword evidence="7" id="KW-1185">Reference proteome</keyword>
<dbReference type="InterPro" id="IPR013517">
    <property type="entry name" value="FG-GAP"/>
</dbReference>
<dbReference type="InterPro" id="IPR013519">
    <property type="entry name" value="Int_alpha_beta-p"/>
</dbReference>
<protein>
    <submittedName>
        <fullName evidence="6">VCBS repeat-containing protein</fullName>
    </submittedName>
</protein>
<feature type="compositionally biased region" description="Basic and acidic residues" evidence="4">
    <location>
        <begin position="58"/>
        <end position="70"/>
    </location>
</feature>